<dbReference type="SUPFAM" id="SSF51182">
    <property type="entry name" value="RmlC-like cupins"/>
    <property type="match status" value="1"/>
</dbReference>
<name>A0A8J3P8H3_9ACTN</name>
<dbReference type="EMBL" id="BONI01000016">
    <property type="protein sequence ID" value="GIG05696.1"/>
    <property type="molecule type" value="Genomic_DNA"/>
</dbReference>
<evidence type="ECO:0000313" key="1">
    <source>
        <dbReference type="EMBL" id="GIG05696.1"/>
    </source>
</evidence>
<dbReference type="AlphaFoldDB" id="A0A8J3P8H3"/>
<dbReference type="RefSeq" id="WP_203692116.1">
    <property type="nucleotide sequence ID" value="NZ_BAAALC010000025.1"/>
</dbReference>
<organism evidence="1 2">
    <name type="scientific">Catellatospora coxensis</name>
    <dbReference type="NCBI Taxonomy" id="310354"/>
    <lineage>
        <taxon>Bacteria</taxon>
        <taxon>Bacillati</taxon>
        <taxon>Actinomycetota</taxon>
        <taxon>Actinomycetes</taxon>
        <taxon>Micromonosporales</taxon>
        <taxon>Micromonosporaceae</taxon>
        <taxon>Catellatospora</taxon>
    </lineage>
</organism>
<gene>
    <name evidence="1" type="ORF">Cco03nite_23960</name>
</gene>
<comment type="caution">
    <text evidence="1">The sequence shown here is derived from an EMBL/GenBank/DDBJ whole genome shotgun (WGS) entry which is preliminary data.</text>
</comment>
<protein>
    <submittedName>
        <fullName evidence="1">Uncharacterized protein</fullName>
    </submittedName>
</protein>
<evidence type="ECO:0000313" key="2">
    <source>
        <dbReference type="Proteomes" id="UP000630887"/>
    </source>
</evidence>
<keyword evidence="2" id="KW-1185">Reference proteome</keyword>
<dbReference type="InterPro" id="IPR011051">
    <property type="entry name" value="RmlC_Cupin_sf"/>
</dbReference>
<proteinExistence type="predicted"/>
<reference evidence="1 2" key="1">
    <citation type="submission" date="2021-01" db="EMBL/GenBank/DDBJ databases">
        <title>Whole genome shotgun sequence of Catellatospora coxensis NBRC 107359.</title>
        <authorList>
            <person name="Komaki H."/>
            <person name="Tamura T."/>
        </authorList>
    </citation>
    <scope>NUCLEOTIDE SEQUENCE [LARGE SCALE GENOMIC DNA]</scope>
    <source>
        <strain evidence="1 2">NBRC 107359</strain>
    </source>
</reference>
<sequence>MTSTPLDHPALASLTALDWNDTSSILAGCTTLFDAVASEPDLLPALVQRLPGDAHLAAMCERYDFLDKLVLADLPHPGIRVRLHRYRDGYFDRPHNHRWNFASNILRGQYRHRVFGRDDAFTEDLDPDTLVPIHERIERPGDCYVLHHTSVHTVQAQADTLSLLVRGPATKDRFLILDREQHRFFWVYGQAAETPQERAAKQMTADQLVESAAHITNLLKTPVGPAA</sequence>
<accession>A0A8J3P8H3</accession>
<dbReference type="Proteomes" id="UP000630887">
    <property type="component" value="Unassembled WGS sequence"/>
</dbReference>